<evidence type="ECO:0000256" key="5">
    <source>
        <dbReference type="ARBA" id="ARBA00023136"/>
    </source>
</evidence>
<evidence type="ECO:0000256" key="2">
    <source>
        <dbReference type="ARBA" id="ARBA00022475"/>
    </source>
</evidence>
<dbReference type="PANTHER" id="PTHR30606:SF9">
    <property type="entry name" value="LIPID A BIOSYNTHESIS LAUROYLTRANSFERASE"/>
    <property type="match status" value="1"/>
</dbReference>
<dbReference type="Pfam" id="PF03279">
    <property type="entry name" value="Lip_A_acyltrans"/>
    <property type="match status" value="1"/>
</dbReference>
<evidence type="ECO:0000256" key="4">
    <source>
        <dbReference type="ARBA" id="ARBA00022679"/>
    </source>
</evidence>
<evidence type="ECO:0000256" key="3">
    <source>
        <dbReference type="ARBA" id="ARBA00022519"/>
    </source>
</evidence>
<sequence>MVGKVLKKARRDFMFRYGRRLRQMEHWLVARLAMAMISLLRLLPPDKALNFADRVARRIGPLVGRHRVAVNNLRLAYPEKSDAEIEAIALDMWGNMARLAAEYIFLDALFDYDPKATKPGRVDVRGVEHFVEIAGEKKPHILFTGHLGNFELLPVAAATFGMNITALFRPPNNPYLADYIHSTRRSTMGGLLPSSTGASFALAAILENGGNIGVLVDQKFSSGLETTFFGRPCQSNPVLGMLARHYDCDVYPARCVRLPGNRFRLDIEDKLTLPRTESGSVDVHATTQLLADVVERWVREDPGQWMWFHKRWEMSGRRRKRRGQAEERPADPVPGPN</sequence>
<reference evidence="8 9" key="1">
    <citation type="submission" date="2023-08" db="EMBL/GenBank/DDBJ databases">
        <title>Implementing the SeqCode for naming new Mesorhizobium species isolated from Vachellia karroo root nodules.</title>
        <authorList>
            <person name="Van Lill M."/>
        </authorList>
    </citation>
    <scope>NUCLEOTIDE SEQUENCE [LARGE SCALE GENOMIC DNA]</scope>
    <source>
        <strain evidence="8 9">VK4B</strain>
    </source>
</reference>
<evidence type="ECO:0000313" key="9">
    <source>
        <dbReference type="Proteomes" id="UP001276564"/>
    </source>
</evidence>
<keyword evidence="6 8" id="KW-0012">Acyltransferase</keyword>
<dbReference type="NCBIfam" id="NF005120">
    <property type="entry name" value="PRK06553.1"/>
    <property type="match status" value="1"/>
</dbReference>
<dbReference type="Proteomes" id="UP001276564">
    <property type="component" value="Unassembled WGS sequence"/>
</dbReference>
<gene>
    <name evidence="8" type="ORF">RFM23_05760</name>
</gene>
<dbReference type="RefSeq" id="WP_127311765.1">
    <property type="nucleotide sequence ID" value="NZ_JAVIIP010000003.1"/>
</dbReference>
<keyword evidence="3" id="KW-0997">Cell inner membrane</keyword>
<protein>
    <submittedName>
        <fullName evidence="8">Lipid A biosynthesis lauroyl acyltransferase</fullName>
    </submittedName>
</protein>
<evidence type="ECO:0000256" key="7">
    <source>
        <dbReference type="SAM" id="MobiDB-lite"/>
    </source>
</evidence>
<comment type="subcellular location">
    <subcellularLocation>
        <location evidence="1">Cell inner membrane</location>
    </subcellularLocation>
</comment>
<feature type="region of interest" description="Disordered" evidence="7">
    <location>
        <begin position="317"/>
        <end position="337"/>
    </location>
</feature>
<evidence type="ECO:0000313" key="8">
    <source>
        <dbReference type="EMBL" id="MDX8537130.1"/>
    </source>
</evidence>
<dbReference type="InterPro" id="IPR004960">
    <property type="entry name" value="LipA_acyltrans"/>
</dbReference>
<proteinExistence type="predicted"/>
<accession>A0ABU5AIK5</accession>
<evidence type="ECO:0000256" key="1">
    <source>
        <dbReference type="ARBA" id="ARBA00004533"/>
    </source>
</evidence>
<name>A0ABU5AIK5_9HYPH</name>
<dbReference type="PANTHER" id="PTHR30606">
    <property type="entry name" value="LIPID A BIOSYNTHESIS LAUROYL ACYLTRANSFERASE"/>
    <property type="match status" value="1"/>
</dbReference>
<dbReference type="CDD" id="cd07984">
    <property type="entry name" value="LPLAT_LABLAT-like"/>
    <property type="match status" value="1"/>
</dbReference>
<keyword evidence="9" id="KW-1185">Reference proteome</keyword>
<keyword evidence="4" id="KW-0808">Transferase</keyword>
<evidence type="ECO:0000256" key="6">
    <source>
        <dbReference type="ARBA" id="ARBA00023315"/>
    </source>
</evidence>
<dbReference type="EMBL" id="JAVIIP010000003">
    <property type="protein sequence ID" value="MDX8537130.1"/>
    <property type="molecule type" value="Genomic_DNA"/>
</dbReference>
<dbReference type="GO" id="GO:0016746">
    <property type="term" value="F:acyltransferase activity"/>
    <property type="evidence" value="ECO:0007669"/>
    <property type="project" value="UniProtKB-KW"/>
</dbReference>
<comment type="caution">
    <text evidence="8">The sequence shown here is derived from an EMBL/GenBank/DDBJ whole genome shotgun (WGS) entry which is preliminary data.</text>
</comment>
<organism evidence="8 9">
    <name type="scientific">Mesorhizobium abyssinicae</name>
    <dbReference type="NCBI Taxonomy" id="1209958"/>
    <lineage>
        <taxon>Bacteria</taxon>
        <taxon>Pseudomonadati</taxon>
        <taxon>Pseudomonadota</taxon>
        <taxon>Alphaproteobacteria</taxon>
        <taxon>Hyphomicrobiales</taxon>
        <taxon>Phyllobacteriaceae</taxon>
        <taxon>Mesorhizobium</taxon>
    </lineage>
</organism>
<keyword evidence="2" id="KW-1003">Cell membrane</keyword>
<keyword evidence="5" id="KW-0472">Membrane</keyword>